<protein>
    <recommendedName>
        <fullName evidence="11">TFIIS N-terminal domain-containing protein</fullName>
    </recommendedName>
</protein>
<evidence type="ECO:0000256" key="6">
    <source>
        <dbReference type="ARBA" id="ARBA00023187"/>
    </source>
</evidence>
<comment type="subcellular location">
    <subcellularLocation>
        <location evidence="9">Nucleus</location>
    </subcellularLocation>
</comment>
<dbReference type="InterPro" id="IPR051037">
    <property type="entry name" value="RNAPII_TF_IWS1"/>
</dbReference>
<keyword evidence="7 9" id="KW-0539">Nucleus</keyword>
<feature type="compositionally biased region" description="Low complexity" evidence="10">
    <location>
        <begin position="262"/>
        <end position="287"/>
    </location>
</feature>
<dbReference type="GO" id="GO:0008380">
    <property type="term" value="P:RNA splicing"/>
    <property type="evidence" value="ECO:0007669"/>
    <property type="project" value="UniProtKB-KW"/>
</dbReference>
<dbReference type="Gene3D" id="1.20.930.10">
    <property type="entry name" value="Conserved domain common to transcription factors TFIIS, elongin A, CRSP70"/>
    <property type="match status" value="1"/>
</dbReference>
<organism evidence="12 13">
    <name type="scientific">Varroa destructor</name>
    <name type="common">Honeybee mite</name>
    <dbReference type="NCBI Taxonomy" id="109461"/>
    <lineage>
        <taxon>Eukaryota</taxon>
        <taxon>Metazoa</taxon>
        <taxon>Ecdysozoa</taxon>
        <taxon>Arthropoda</taxon>
        <taxon>Chelicerata</taxon>
        <taxon>Arachnida</taxon>
        <taxon>Acari</taxon>
        <taxon>Parasitiformes</taxon>
        <taxon>Mesostigmata</taxon>
        <taxon>Gamasina</taxon>
        <taxon>Dermanyssoidea</taxon>
        <taxon>Varroidae</taxon>
        <taxon>Varroa</taxon>
    </lineage>
</organism>
<dbReference type="EnsemblMetazoa" id="XM_022790032">
    <property type="protein sequence ID" value="XP_022645767"/>
    <property type="gene ID" value="LOC111243840"/>
</dbReference>
<dbReference type="EnsemblMetazoa" id="XM_022790030">
    <property type="protein sequence ID" value="XP_022645765"/>
    <property type="gene ID" value="LOC111243840"/>
</dbReference>
<evidence type="ECO:0000256" key="8">
    <source>
        <dbReference type="ARBA" id="ARBA00037992"/>
    </source>
</evidence>
<dbReference type="RefSeq" id="XP_022645767.1">
    <property type="nucleotide sequence ID" value="XM_022790032.1"/>
</dbReference>
<dbReference type="GO" id="GO:0006397">
    <property type="term" value="P:mRNA processing"/>
    <property type="evidence" value="ECO:0007669"/>
    <property type="project" value="UniProtKB-KW"/>
</dbReference>
<feature type="compositionally biased region" description="Low complexity" evidence="10">
    <location>
        <begin position="158"/>
        <end position="167"/>
    </location>
</feature>
<dbReference type="EnsemblMetazoa" id="XM_022790029">
    <property type="protein sequence ID" value="XP_022645764"/>
    <property type="gene ID" value="LOC111243840"/>
</dbReference>
<keyword evidence="1" id="KW-0813">Transport</keyword>
<dbReference type="FunFam" id="1.20.930.10:FF:000001">
    <property type="entry name" value="IWS1, SUPT6H interacting protein"/>
    <property type="match status" value="1"/>
</dbReference>
<keyword evidence="13" id="KW-1185">Reference proteome</keyword>
<dbReference type="PANTHER" id="PTHR46010:SF1">
    <property type="entry name" value="PROTEIN IWS1 HOMOLOG"/>
    <property type="match status" value="1"/>
</dbReference>
<reference evidence="12" key="1">
    <citation type="submission" date="2021-01" db="UniProtKB">
        <authorList>
            <consortium name="EnsemblMetazoa"/>
        </authorList>
    </citation>
    <scope>IDENTIFICATION</scope>
</reference>
<evidence type="ECO:0000256" key="9">
    <source>
        <dbReference type="PROSITE-ProRule" id="PRU00649"/>
    </source>
</evidence>
<dbReference type="EnsemblMetazoa" id="XM_022790031">
    <property type="protein sequence ID" value="XP_022645766"/>
    <property type="gene ID" value="LOC111243840"/>
</dbReference>
<accession>A0A7M7J266</accession>
<dbReference type="AlphaFoldDB" id="A0A7M7J266"/>
<evidence type="ECO:0000259" key="11">
    <source>
        <dbReference type="PROSITE" id="PS51319"/>
    </source>
</evidence>
<dbReference type="RefSeq" id="XP_022645763.1">
    <property type="nucleotide sequence ID" value="XM_022790028.1"/>
</dbReference>
<comment type="similarity">
    <text evidence="8">Belongs to the IWS1 family.</text>
</comment>
<dbReference type="OMA" id="QNRDRAG"/>
<feature type="compositionally biased region" description="Low complexity" evidence="10">
    <location>
        <begin position="75"/>
        <end position="84"/>
    </location>
</feature>
<evidence type="ECO:0000256" key="2">
    <source>
        <dbReference type="ARBA" id="ARBA00022664"/>
    </source>
</evidence>
<dbReference type="InterPro" id="IPR017923">
    <property type="entry name" value="TFIIS_N"/>
</dbReference>
<dbReference type="InParanoid" id="A0A7M7J266"/>
<dbReference type="GeneID" id="111243840"/>
<evidence type="ECO:0000256" key="7">
    <source>
        <dbReference type="ARBA" id="ARBA00023242"/>
    </source>
</evidence>
<feature type="region of interest" description="Disordered" evidence="10">
    <location>
        <begin position="649"/>
        <end position="673"/>
    </location>
</feature>
<feature type="domain" description="TFIIS N-terminal" evidence="11">
    <location>
        <begin position="463"/>
        <end position="543"/>
    </location>
</feature>
<keyword evidence="5" id="KW-0804">Transcription</keyword>
<dbReference type="InterPro" id="IPR035441">
    <property type="entry name" value="TFIIS/LEDGF_dom_sf"/>
</dbReference>
<dbReference type="EnsemblMetazoa" id="XM_022790034">
    <property type="protein sequence ID" value="XP_022645769"/>
    <property type="gene ID" value="LOC111243840"/>
</dbReference>
<feature type="region of interest" description="Disordered" evidence="10">
    <location>
        <begin position="1"/>
        <end position="380"/>
    </location>
</feature>
<dbReference type="OrthoDB" id="21124at2759"/>
<dbReference type="RefSeq" id="XP_022645765.1">
    <property type="nucleotide sequence ID" value="XM_022790030.1"/>
</dbReference>
<feature type="compositionally biased region" description="Basic and acidic residues" evidence="10">
    <location>
        <begin position="558"/>
        <end position="576"/>
    </location>
</feature>
<dbReference type="Pfam" id="PF08711">
    <property type="entry name" value="Med26"/>
    <property type="match status" value="1"/>
</dbReference>
<keyword evidence="6" id="KW-0508">mRNA splicing</keyword>
<dbReference type="RefSeq" id="XP_022645769.1">
    <property type="nucleotide sequence ID" value="XM_022790034.1"/>
</dbReference>
<keyword evidence="2" id="KW-0507">mRNA processing</keyword>
<keyword evidence="3" id="KW-0509">mRNA transport</keyword>
<dbReference type="Proteomes" id="UP000594260">
    <property type="component" value="Unplaced"/>
</dbReference>
<sequence>MSGEYSPQLDSPGHSVTPTDDKKSRSRSRSESPASGSHSSRSRSPHSKSRSRSRSRSGSAASHASAKSGSRKSSPRSGSAASRKSGSRSRSHSRSVTSRTSRKSGSRSGSAASRTSQKSVSRGRSLSSTGSHGRSRSGSAKSGSRSRSRSGSRRSRSGSKVSGSWSRSRSRNRSGSRSRSRSGSRRSRSGSRRSRSGSGSRSHSRGRRSGSRSRSRSGLRRSQSGSRSRSRSGSQSRSGSRRSRSGSGSRSRSHSGSRRSRSGSGSRSRSRSRSGSAVSNRSRSGSRSDSDDEMTIKKKKKGKKKKAGRISDASDNEGENELVAEIFGDSGDEGEGIKRKAENDEDVAQEEQPAKKAKGDVSSDDEGPTSGGTSHMSDFDLMLARKKAERTGRKKRKDVDIINDTDDMIAEFLKEMKLKAEEDRELNKKKQAATKKLMYLSFVLPHLKKIDLKMAFLDQGVLNVICDWLSPLPDKSLPHLSIREEMLRLLEEFPGEALDQGMLKSSGIGRAVMYLYKHPKETKNNKIRAGKLIAKWSRPIFNLNTDYTTISKEERESKDYERFQSVRRAEQTEKEQTASSSKKGKKNARNDEANSAKPGEPGFVARARVPMPSIKDYVVRPKWNVDTEFSMKNAEKKKTSRLDKHVRAFQERKRRSQGQRSVTISIEGRKMAI</sequence>
<dbReference type="RefSeq" id="XP_022645764.1">
    <property type="nucleotide sequence ID" value="XM_022790029.1"/>
</dbReference>
<evidence type="ECO:0000313" key="13">
    <source>
        <dbReference type="Proteomes" id="UP000594260"/>
    </source>
</evidence>
<feature type="compositionally biased region" description="Basic residues" evidence="10">
    <location>
        <begin position="40"/>
        <end position="55"/>
    </location>
</feature>
<dbReference type="PROSITE" id="PS51319">
    <property type="entry name" value="TFIIS_N"/>
    <property type="match status" value="1"/>
</dbReference>
<name>A0A7M7J266_VARDE</name>
<feature type="compositionally biased region" description="Low complexity" evidence="10">
    <location>
        <begin position="56"/>
        <end position="68"/>
    </location>
</feature>
<feature type="compositionally biased region" description="Basic and acidic residues" evidence="10">
    <location>
        <begin position="352"/>
        <end position="361"/>
    </location>
</feature>
<feature type="compositionally biased region" description="Basic residues" evidence="10">
    <location>
        <begin position="251"/>
        <end position="261"/>
    </location>
</feature>
<dbReference type="KEGG" id="vde:111243840"/>
<feature type="compositionally biased region" description="Low complexity" evidence="10">
    <location>
        <begin position="220"/>
        <end position="238"/>
    </location>
</feature>
<evidence type="ECO:0000256" key="4">
    <source>
        <dbReference type="ARBA" id="ARBA00023015"/>
    </source>
</evidence>
<dbReference type="GO" id="GO:0016973">
    <property type="term" value="P:poly(A)+ mRNA export from nucleus"/>
    <property type="evidence" value="ECO:0007669"/>
    <property type="project" value="TreeGrafter"/>
</dbReference>
<feature type="compositionally biased region" description="Basic residues" evidence="10">
    <location>
        <begin position="168"/>
        <end position="195"/>
    </location>
</feature>
<proteinExistence type="inferred from homology"/>
<evidence type="ECO:0000313" key="12">
    <source>
        <dbReference type="EnsemblMetazoa" id="XP_022645767"/>
    </source>
</evidence>
<dbReference type="PANTHER" id="PTHR46010">
    <property type="entry name" value="PROTEIN IWS1 HOMOLOG"/>
    <property type="match status" value="1"/>
</dbReference>
<feature type="compositionally biased region" description="Basic residues" evidence="10">
    <location>
        <begin position="297"/>
        <end position="308"/>
    </location>
</feature>
<evidence type="ECO:0000256" key="1">
    <source>
        <dbReference type="ARBA" id="ARBA00022448"/>
    </source>
</evidence>
<dbReference type="RefSeq" id="XP_022645766.1">
    <property type="nucleotide sequence ID" value="XM_022790031.1"/>
</dbReference>
<feature type="compositionally biased region" description="Basic residues" evidence="10">
    <location>
        <begin position="202"/>
        <end position="219"/>
    </location>
</feature>
<evidence type="ECO:0000256" key="5">
    <source>
        <dbReference type="ARBA" id="ARBA00023163"/>
    </source>
</evidence>
<feature type="region of interest" description="Disordered" evidence="10">
    <location>
        <begin position="558"/>
        <end position="607"/>
    </location>
</feature>
<dbReference type="GO" id="GO:0005634">
    <property type="term" value="C:nucleus"/>
    <property type="evidence" value="ECO:0007669"/>
    <property type="project" value="UniProtKB-SubCell"/>
</dbReference>
<feature type="compositionally biased region" description="Low complexity" evidence="10">
    <location>
        <begin position="106"/>
        <end position="143"/>
    </location>
</feature>
<evidence type="ECO:0000256" key="10">
    <source>
        <dbReference type="SAM" id="MobiDB-lite"/>
    </source>
</evidence>
<feature type="compositionally biased region" description="Basic residues" evidence="10">
    <location>
        <begin position="144"/>
        <end position="157"/>
    </location>
</feature>
<evidence type="ECO:0000256" key="3">
    <source>
        <dbReference type="ARBA" id="ARBA00022816"/>
    </source>
</evidence>
<dbReference type="EnsemblMetazoa" id="XM_022790028">
    <property type="protein sequence ID" value="XP_022645763"/>
    <property type="gene ID" value="LOC111243840"/>
</dbReference>
<keyword evidence="4" id="KW-0805">Transcription regulation</keyword>